<feature type="domain" description="Dienelactone hydrolase" evidence="3">
    <location>
        <begin position="45"/>
        <end position="231"/>
    </location>
</feature>
<dbReference type="PANTHER" id="PTHR22946">
    <property type="entry name" value="DIENELACTONE HYDROLASE DOMAIN-CONTAINING PROTEIN-RELATED"/>
    <property type="match status" value="1"/>
</dbReference>
<evidence type="ECO:0000259" key="3">
    <source>
        <dbReference type="Pfam" id="PF01738"/>
    </source>
</evidence>
<gene>
    <name evidence="4" type="ORF">RB24_24990</name>
</gene>
<dbReference type="Pfam" id="PF01738">
    <property type="entry name" value="DLH"/>
    <property type="match status" value="1"/>
</dbReference>
<keyword evidence="2" id="KW-0732">Signal</keyword>
<dbReference type="Proteomes" id="UP000248631">
    <property type="component" value="Unassembled WGS sequence"/>
</dbReference>
<name>A0ABX9BUQ4_9BURK</name>
<proteinExistence type="predicted"/>
<comment type="caution">
    <text evidence="4">The sequence shown here is derived from an EMBL/GenBank/DDBJ whole genome shotgun (WGS) entry which is preliminary data.</text>
</comment>
<keyword evidence="1" id="KW-0378">Hydrolase</keyword>
<feature type="chain" id="PRO_5047388704" description="Dienelactone hydrolase domain-containing protein" evidence="2">
    <location>
        <begin position="23"/>
        <end position="272"/>
    </location>
</feature>
<dbReference type="Gene3D" id="3.40.50.1820">
    <property type="entry name" value="alpha/beta hydrolase"/>
    <property type="match status" value="1"/>
</dbReference>
<feature type="signal peptide" evidence="2">
    <location>
        <begin position="1"/>
        <end position="22"/>
    </location>
</feature>
<organism evidence="4 5">
    <name type="scientific">Herbaspirillum rubrisubalbicans</name>
    <dbReference type="NCBI Taxonomy" id="80842"/>
    <lineage>
        <taxon>Bacteria</taxon>
        <taxon>Pseudomonadati</taxon>
        <taxon>Pseudomonadota</taxon>
        <taxon>Betaproteobacteria</taxon>
        <taxon>Burkholderiales</taxon>
        <taxon>Oxalobacteraceae</taxon>
        <taxon>Herbaspirillum</taxon>
    </lineage>
</organism>
<dbReference type="InterPro" id="IPR002925">
    <property type="entry name" value="Dienelactn_hydro"/>
</dbReference>
<accession>A0ABX9BUQ4</accession>
<reference evidence="4 5" key="1">
    <citation type="submission" date="2014-12" db="EMBL/GenBank/DDBJ databases">
        <title>Complete genome sequence of Herbaspirillum rubrisubalbicans Os38.</title>
        <authorList>
            <person name="Chen M."/>
            <person name="An Q."/>
        </authorList>
    </citation>
    <scope>NUCLEOTIDE SEQUENCE [LARGE SCALE GENOMIC DNA]</scope>
    <source>
        <strain evidence="4 5">Os38</strain>
    </source>
</reference>
<evidence type="ECO:0000256" key="2">
    <source>
        <dbReference type="SAM" id="SignalP"/>
    </source>
</evidence>
<dbReference type="PANTHER" id="PTHR22946:SF9">
    <property type="entry name" value="POLYKETIDE TRANSFERASE AF380"/>
    <property type="match status" value="1"/>
</dbReference>
<sequence length="272" mass="29630">MNFVRGFLCATAITFFSLTCSAGETLHFDSLDPAHPYSVSGELFLTPKAIGAVPAVVVIHGSGGKDERTEFFVEELPKHGIAAFVVDYKTAIFHTPSDRPPNDTFIAATYAALKLLQSRSEIIAEKIGVMGFSLGGQQTLSATLPKFKRMWIGDDASKFRLHVAFYPGCKFCARKLNSEAHIEVPIQVFCGTSDAYGDGEFCPKLKEQLANISSGEFDFVAFDGAHHGFDGSKIGHLTDPAAINKDGNIQGGPDYRDQGRRQALEFIEKDVK</sequence>
<evidence type="ECO:0000313" key="4">
    <source>
        <dbReference type="EMBL" id="RAM61477.1"/>
    </source>
</evidence>
<evidence type="ECO:0000313" key="5">
    <source>
        <dbReference type="Proteomes" id="UP000248631"/>
    </source>
</evidence>
<dbReference type="InterPro" id="IPR050261">
    <property type="entry name" value="FrsA_esterase"/>
</dbReference>
<dbReference type="EMBL" id="JUGD01000037">
    <property type="protein sequence ID" value="RAM61477.1"/>
    <property type="molecule type" value="Genomic_DNA"/>
</dbReference>
<evidence type="ECO:0000256" key="1">
    <source>
        <dbReference type="ARBA" id="ARBA00022801"/>
    </source>
</evidence>
<keyword evidence="5" id="KW-1185">Reference proteome</keyword>
<dbReference type="InterPro" id="IPR029058">
    <property type="entry name" value="AB_hydrolase_fold"/>
</dbReference>
<dbReference type="SUPFAM" id="SSF53474">
    <property type="entry name" value="alpha/beta-Hydrolases"/>
    <property type="match status" value="1"/>
</dbReference>
<protein>
    <recommendedName>
        <fullName evidence="3">Dienelactone hydrolase domain-containing protein</fullName>
    </recommendedName>
</protein>